<dbReference type="PANTHER" id="PTHR33223">
    <property type="entry name" value="CCHC-TYPE DOMAIN-CONTAINING PROTEIN"/>
    <property type="match status" value="1"/>
</dbReference>
<evidence type="ECO:0000259" key="1">
    <source>
        <dbReference type="Pfam" id="PF03732"/>
    </source>
</evidence>
<feature type="domain" description="Retrotransposon gag" evidence="1">
    <location>
        <begin position="97"/>
        <end position="188"/>
    </location>
</feature>
<gene>
    <name evidence="2" type="ORF">FSB_LOCUS7221</name>
</gene>
<organism evidence="2">
    <name type="scientific">Fagus sylvatica</name>
    <name type="common">Beechnut</name>
    <dbReference type="NCBI Taxonomy" id="28930"/>
    <lineage>
        <taxon>Eukaryota</taxon>
        <taxon>Viridiplantae</taxon>
        <taxon>Streptophyta</taxon>
        <taxon>Embryophyta</taxon>
        <taxon>Tracheophyta</taxon>
        <taxon>Spermatophyta</taxon>
        <taxon>Magnoliopsida</taxon>
        <taxon>eudicotyledons</taxon>
        <taxon>Gunneridae</taxon>
        <taxon>Pentapetalae</taxon>
        <taxon>rosids</taxon>
        <taxon>fabids</taxon>
        <taxon>Fagales</taxon>
        <taxon>Fagaceae</taxon>
        <taxon>Fagus</taxon>
    </lineage>
</organism>
<proteinExistence type="predicted"/>
<sequence length="636" mass="73116">MHTEVWAESLSPSRETFYSAHRSRSLHASEDRVAVWKALNLVSSSPFSEEIEHAELPERFTIPRFEAYYGWTDPVAHISHSQQRMALCRYNDPQMCRLFPSSLGEVALWWFNQLGRRTIKSWRQMAEAFVARFITNSRRSKGVDSLLIMKLGDNESIKDYSTRFWEVYNDTDGCGEDLAVRTFMLGLSPNTGLHQSLTKRPPTTLRKLMDRIEQFIRLEEDGASTSMAPLAKPIRPLTSKPPSRIGKVSKAAQNPTSFAAPPFKLAIHRPLRLDLFDGVYVLIFNKKGFERLVVMDLYPVDERFTLNRWMLQLALGDDIMILFRPEEHLSYWERNGEAIHSFMSRGNPMKPTDSAKKTLFCALAKRWWDATYTFHIASVEMMIMLYDVYRLIGLRIDGAIPTFSAFSARLRMDREYLGVDLGVTFPNLPSLLRAFAKAPQTIVEETTRMARPFLLYLIGFEALSQAAITSFVSAWRIWQNTWVGIERIGFVAADKRANSLAQFSRLFEGPGVRPFYMAKRLARQLGENEDLVLVPPLMLTLFPYEAPDDVILLWWSGIPLLDQLDEDGDFEEPMVVFARRRSLDIPMSWGTLFLRMLALSPGVAVEVLRLIWMLLTMMKMVVLLQLREEDMFDADA</sequence>
<reference evidence="2" key="1">
    <citation type="submission" date="2018-02" db="EMBL/GenBank/DDBJ databases">
        <authorList>
            <person name="Cohen D.B."/>
            <person name="Kent A.D."/>
        </authorList>
    </citation>
    <scope>NUCLEOTIDE SEQUENCE</scope>
</reference>
<name>A0A2N9EXK3_FAGSY</name>
<dbReference type="Pfam" id="PF03732">
    <property type="entry name" value="Retrotrans_gag"/>
    <property type="match status" value="1"/>
</dbReference>
<dbReference type="AlphaFoldDB" id="A0A2N9EXK3"/>
<accession>A0A2N9EXK3</accession>
<dbReference type="EMBL" id="OIVN01000380">
    <property type="protein sequence ID" value="SPC79339.1"/>
    <property type="molecule type" value="Genomic_DNA"/>
</dbReference>
<dbReference type="InterPro" id="IPR005162">
    <property type="entry name" value="Retrotrans_gag_dom"/>
</dbReference>
<protein>
    <recommendedName>
        <fullName evidence="1">Retrotransposon gag domain-containing protein</fullName>
    </recommendedName>
</protein>
<dbReference type="PANTHER" id="PTHR33223:SF10">
    <property type="entry name" value="AMINOTRANSFERASE-LIKE PLANT MOBILE DOMAIN-CONTAINING PROTEIN"/>
    <property type="match status" value="1"/>
</dbReference>
<evidence type="ECO:0000313" key="2">
    <source>
        <dbReference type="EMBL" id="SPC79339.1"/>
    </source>
</evidence>